<name>B3PHY0_CELJU</name>
<dbReference type="Pfam" id="PF11381">
    <property type="entry name" value="DUF3185"/>
    <property type="match status" value="1"/>
</dbReference>
<accession>B3PHY0</accession>
<evidence type="ECO:0008006" key="4">
    <source>
        <dbReference type="Google" id="ProtNLM"/>
    </source>
</evidence>
<keyword evidence="1" id="KW-1133">Transmembrane helix</keyword>
<dbReference type="InterPro" id="IPR021521">
    <property type="entry name" value="DUF3185"/>
</dbReference>
<evidence type="ECO:0000313" key="2">
    <source>
        <dbReference type="EMBL" id="ACE82667.1"/>
    </source>
</evidence>
<dbReference type="KEGG" id="cja:CJA_3723"/>
<dbReference type="HOGENOM" id="CLU_185884_0_0_6"/>
<protein>
    <recommendedName>
        <fullName evidence="4">DUF3185 family protein</fullName>
    </recommendedName>
</protein>
<evidence type="ECO:0000313" key="3">
    <source>
        <dbReference type="Proteomes" id="UP000001036"/>
    </source>
</evidence>
<dbReference type="Proteomes" id="UP000001036">
    <property type="component" value="Chromosome"/>
</dbReference>
<reference evidence="2 3" key="1">
    <citation type="journal article" date="2008" name="J. Bacteriol.">
        <title>Insights into plant cell wall degradation from the genome sequence of the soil bacterium Cellvibrio japonicus.</title>
        <authorList>
            <person name="Deboy R.T."/>
            <person name="Mongodin E.F."/>
            <person name="Fouts D.E."/>
            <person name="Tailford L.E."/>
            <person name="Khouri H."/>
            <person name="Emerson J.B."/>
            <person name="Mohamoud Y."/>
            <person name="Watkins K."/>
            <person name="Henrissat B."/>
            <person name="Gilbert H.J."/>
            <person name="Nelson K.E."/>
        </authorList>
    </citation>
    <scope>NUCLEOTIDE SEQUENCE [LARGE SCALE GENOMIC DNA]</scope>
    <source>
        <strain evidence="2 3">Ueda107</strain>
    </source>
</reference>
<keyword evidence="1" id="KW-0812">Transmembrane</keyword>
<gene>
    <name evidence="2" type="ordered locus">CJA_3723</name>
</gene>
<dbReference type="AlphaFoldDB" id="B3PHY0"/>
<dbReference type="EMBL" id="CP000934">
    <property type="protein sequence ID" value="ACE82667.1"/>
    <property type="molecule type" value="Genomic_DNA"/>
</dbReference>
<dbReference type="STRING" id="498211.CJA_3723"/>
<proteinExistence type="predicted"/>
<dbReference type="RefSeq" id="WP_012489295.1">
    <property type="nucleotide sequence ID" value="NC_010995.1"/>
</dbReference>
<feature type="transmembrane region" description="Helical" evidence="1">
    <location>
        <begin position="46"/>
        <end position="64"/>
    </location>
</feature>
<keyword evidence="1" id="KW-0472">Membrane</keyword>
<evidence type="ECO:0000256" key="1">
    <source>
        <dbReference type="SAM" id="Phobius"/>
    </source>
</evidence>
<organism evidence="2 3">
    <name type="scientific">Cellvibrio japonicus (strain Ueda107)</name>
    <name type="common">Pseudomonas fluorescens subsp. cellulosa</name>
    <dbReference type="NCBI Taxonomy" id="498211"/>
    <lineage>
        <taxon>Bacteria</taxon>
        <taxon>Pseudomonadati</taxon>
        <taxon>Pseudomonadota</taxon>
        <taxon>Gammaproteobacteria</taxon>
        <taxon>Cellvibrionales</taxon>
        <taxon>Cellvibrionaceae</taxon>
        <taxon>Cellvibrio</taxon>
    </lineage>
</organism>
<keyword evidence="3" id="KW-1185">Reference proteome</keyword>
<sequence length="66" mass="6767">MNPIRIIGLALIVLGVALGYMGYQESESVASQVSEAVTGTGTDRSMMLMIGGAISLVVGLVLGVKK</sequence>